<sequence>MKPTDAEVAKPFVDATKHVLTMMAQLDPKPGKPYVKKVSAAAGDVSAVVGLTGDRNGSISISFSKKCAVAVVKNMLGDDISDIIQDAKDAVGEITNMISGQARAGLSQLGLNLSSSTPTVIFGDNHTISHITSGPVVAIPFSTEHGDFTLEFCFE</sequence>
<organism evidence="3 4">
    <name type="scientific">Solidesulfovibrio carbinolicus</name>
    <dbReference type="NCBI Taxonomy" id="296842"/>
    <lineage>
        <taxon>Bacteria</taxon>
        <taxon>Pseudomonadati</taxon>
        <taxon>Thermodesulfobacteriota</taxon>
        <taxon>Desulfovibrionia</taxon>
        <taxon>Desulfovibrionales</taxon>
        <taxon>Desulfovibrionaceae</taxon>
        <taxon>Solidesulfovibrio</taxon>
    </lineage>
</organism>
<evidence type="ECO:0000313" key="3">
    <source>
        <dbReference type="EMBL" id="QAZ69264.1"/>
    </source>
</evidence>
<dbReference type="GO" id="GO:0006935">
    <property type="term" value="P:chemotaxis"/>
    <property type="evidence" value="ECO:0007669"/>
    <property type="project" value="UniProtKB-KW"/>
</dbReference>
<dbReference type="InterPro" id="IPR028976">
    <property type="entry name" value="CheC-like_sf"/>
</dbReference>
<dbReference type="Proteomes" id="UP000293296">
    <property type="component" value="Chromosome"/>
</dbReference>
<proteinExistence type="predicted"/>
<keyword evidence="4" id="KW-1185">Reference proteome</keyword>
<keyword evidence="1" id="KW-0145">Chemotaxis</keyword>
<accession>A0A4P6HR95</accession>
<protein>
    <submittedName>
        <fullName evidence="3">Chemotaxis protein CheX</fullName>
    </submittedName>
</protein>
<dbReference type="Gene3D" id="3.40.1550.10">
    <property type="entry name" value="CheC-like"/>
    <property type="match status" value="1"/>
</dbReference>
<dbReference type="KEGG" id="dcb:C3Y92_19280"/>
<dbReference type="OrthoDB" id="9790435at2"/>
<dbReference type="EMBL" id="CP026538">
    <property type="protein sequence ID" value="QAZ69264.1"/>
    <property type="molecule type" value="Genomic_DNA"/>
</dbReference>
<dbReference type="InterPro" id="IPR028051">
    <property type="entry name" value="CheX-like_dom"/>
</dbReference>
<dbReference type="AlphaFoldDB" id="A0A4P6HR95"/>
<dbReference type="PANTHER" id="PTHR39452">
    <property type="entry name" value="CHEY-P PHOSPHATASE CHEX"/>
    <property type="match status" value="1"/>
</dbReference>
<evidence type="ECO:0000256" key="1">
    <source>
        <dbReference type="ARBA" id="ARBA00022500"/>
    </source>
</evidence>
<dbReference type="PANTHER" id="PTHR39452:SF1">
    <property type="entry name" value="CHEY-P PHOSPHATASE CHEX"/>
    <property type="match status" value="1"/>
</dbReference>
<dbReference type="InterPro" id="IPR038756">
    <property type="entry name" value="CheX-like"/>
</dbReference>
<gene>
    <name evidence="3" type="ORF">C3Y92_19280</name>
</gene>
<reference evidence="3 4" key="1">
    <citation type="submission" date="2018-02" db="EMBL/GenBank/DDBJ databases">
        <title>Genome sequence of Desulfovibrio carbinolicus DSM 3852.</title>
        <authorList>
            <person name="Wilbanks E."/>
            <person name="Skennerton C.T."/>
            <person name="Orphan V.J."/>
        </authorList>
    </citation>
    <scope>NUCLEOTIDE SEQUENCE [LARGE SCALE GENOMIC DNA]</scope>
    <source>
        <strain evidence="3 4">DSM 3852</strain>
    </source>
</reference>
<evidence type="ECO:0000313" key="4">
    <source>
        <dbReference type="Proteomes" id="UP000293296"/>
    </source>
</evidence>
<evidence type="ECO:0000259" key="2">
    <source>
        <dbReference type="Pfam" id="PF13690"/>
    </source>
</evidence>
<dbReference type="Pfam" id="PF13690">
    <property type="entry name" value="CheX"/>
    <property type="match status" value="1"/>
</dbReference>
<feature type="domain" description="Chemotaxis phosphatase CheX-like" evidence="2">
    <location>
        <begin position="45"/>
        <end position="142"/>
    </location>
</feature>
<dbReference type="CDD" id="cd17906">
    <property type="entry name" value="CheX"/>
    <property type="match status" value="1"/>
</dbReference>
<name>A0A4P6HR95_9BACT</name>
<dbReference type="SUPFAM" id="SSF103039">
    <property type="entry name" value="CheC-like"/>
    <property type="match status" value="1"/>
</dbReference>
<dbReference type="RefSeq" id="WP_129355495.1">
    <property type="nucleotide sequence ID" value="NZ_CP026538.1"/>
</dbReference>